<protein>
    <submittedName>
        <fullName evidence="2">Uncharacterized protein</fullName>
    </submittedName>
</protein>
<evidence type="ECO:0000313" key="3">
    <source>
        <dbReference type="Proteomes" id="UP000799770"/>
    </source>
</evidence>
<evidence type="ECO:0000256" key="1">
    <source>
        <dbReference type="SAM" id="MobiDB-lite"/>
    </source>
</evidence>
<reference evidence="2" key="1">
    <citation type="journal article" date="2020" name="Stud. Mycol.">
        <title>101 Dothideomycetes genomes: a test case for predicting lifestyles and emergence of pathogens.</title>
        <authorList>
            <person name="Haridas S."/>
            <person name="Albert R."/>
            <person name="Binder M."/>
            <person name="Bloem J."/>
            <person name="Labutti K."/>
            <person name="Salamov A."/>
            <person name="Andreopoulos B."/>
            <person name="Baker S."/>
            <person name="Barry K."/>
            <person name="Bills G."/>
            <person name="Bluhm B."/>
            <person name="Cannon C."/>
            <person name="Castanera R."/>
            <person name="Culley D."/>
            <person name="Daum C."/>
            <person name="Ezra D."/>
            <person name="Gonzalez J."/>
            <person name="Henrissat B."/>
            <person name="Kuo A."/>
            <person name="Liang C."/>
            <person name="Lipzen A."/>
            <person name="Lutzoni F."/>
            <person name="Magnuson J."/>
            <person name="Mondo S."/>
            <person name="Nolan M."/>
            <person name="Ohm R."/>
            <person name="Pangilinan J."/>
            <person name="Park H.-J."/>
            <person name="Ramirez L."/>
            <person name="Alfaro M."/>
            <person name="Sun H."/>
            <person name="Tritt A."/>
            <person name="Yoshinaga Y."/>
            <person name="Zwiers L.-H."/>
            <person name="Turgeon B."/>
            <person name="Goodwin S."/>
            <person name="Spatafora J."/>
            <person name="Crous P."/>
            <person name="Grigoriev I."/>
        </authorList>
    </citation>
    <scope>NUCLEOTIDE SEQUENCE</scope>
    <source>
        <strain evidence="2">CBS 627.86</strain>
    </source>
</reference>
<dbReference type="OrthoDB" id="3693867at2759"/>
<gene>
    <name evidence="2" type="ORF">BDV96DRAFT_694476</name>
</gene>
<proteinExistence type="predicted"/>
<name>A0A6A5YGB4_9PLEO</name>
<accession>A0A6A5YGB4</accession>
<evidence type="ECO:0000313" key="2">
    <source>
        <dbReference type="EMBL" id="KAF2105993.1"/>
    </source>
</evidence>
<keyword evidence="3" id="KW-1185">Reference proteome</keyword>
<dbReference type="AlphaFoldDB" id="A0A6A5YGB4"/>
<feature type="region of interest" description="Disordered" evidence="1">
    <location>
        <begin position="95"/>
        <end position="119"/>
    </location>
</feature>
<sequence>MADHGESVAGANAPNAGGDVNPTQQASAQQVGKDTSNYERYSKQRADEFHEHKEKQHEKREAEREGILSGRIKPPPGAGPNWAKNKLAQLNKYAKATNRRHKKHEENMKAEAESNAIRW</sequence>
<dbReference type="EMBL" id="ML977368">
    <property type="protein sequence ID" value="KAF2105993.1"/>
    <property type="molecule type" value="Genomic_DNA"/>
</dbReference>
<dbReference type="Proteomes" id="UP000799770">
    <property type="component" value="Unassembled WGS sequence"/>
</dbReference>
<feature type="compositionally biased region" description="Basic and acidic residues" evidence="1">
    <location>
        <begin position="36"/>
        <end position="66"/>
    </location>
</feature>
<organism evidence="2 3">
    <name type="scientific">Lophiotrema nucula</name>
    <dbReference type="NCBI Taxonomy" id="690887"/>
    <lineage>
        <taxon>Eukaryota</taxon>
        <taxon>Fungi</taxon>
        <taxon>Dikarya</taxon>
        <taxon>Ascomycota</taxon>
        <taxon>Pezizomycotina</taxon>
        <taxon>Dothideomycetes</taxon>
        <taxon>Pleosporomycetidae</taxon>
        <taxon>Pleosporales</taxon>
        <taxon>Lophiotremataceae</taxon>
        <taxon>Lophiotrema</taxon>
    </lineage>
</organism>
<feature type="region of interest" description="Disordered" evidence="1">
    <location>
        <begin position="1"/>
        <end position="83"/>
    </location>
</feature>
<feature type="compositionally biased region" description="Polar residues" evidence="1">
    <location>
        <begin position="21"/>
        <end position="35"/>
    </location>
</feature>